<protein>
    <recommendedName>
        <fullName evidence="4">Fimbrial-type adhesion domain-containing protein</fullName>
    </recommendedName>
</protein>
<keyword evidence="1" id="KW-0732">Signal</keyword>
<dbReference type="SUPFAM" id="SSF49401">
    <property type="entry name" value="Bacterial adhesins"/>
    <property type="match status" value="1"/>
</dbReference>
<evidence type="ECO:0000256" key="1">
    <source>
        <dbReference type="SAM" id="SignalP"/>
    </source>
</evidence>
<accession>A0A511QFU6</accession>
<feature type="chain" id="PRO_5022143352" description="Fimbrial-type adhesion domain-containing protein" evidence="1">
    <location>
        <begin position="23"/>
        <end position="146"/>
    </location>
</feature>
<comment type="caution">
    <text evidence="2">The sequence shown here is derived from an EMBL/GenBank/DDBJ whole genome shotgun (WGS) entry which is preliminary data.</text>
</comment>
<gene>
    <name evidence="2" type="ORF">VSA01S_22920</name>
</gene>
<evidence type="ECO:0000313" key="2">
    <source>
        <dbReference type="EMBL" id="GEM76180.1"/>
    </source>
</evidence>
<reference evidence="2 3" key="1">
    <citation type="submission" date="2019-07" db="EMBL/GenBank/DDBJ databases">
        <title>Whole genome shotgun sequence of Vibrio sagamiensis NBRC 104589.</title>
        <authorList>
            <person name="Hosoyama A."/>
            <person name="Uohara A."/>
            <person name="Ohji S."/>
            <person name="Ichikawa N."/>
        </authorList>
    </citation>
    <scope>NUCLEOTIDE SEQUENCE [LARGE SCALE GENOMIC DNA]</scope>
    <source>
        <strain evidence="2 3">NBRC 104589</strain>
    </source>
</reference>
<dbReference type="Proteomes" id="UP000321922">
    <property type="component" value="Unassembled WGS sequence"/>
</dbReference>
<dbReference type="AlphaFoldDB" id="A0A511QFU6"/>
<proteinExistence type="predicted"/>
<keyword evidence="3" id="KW-1185">Reference proteome</keyword>
<dbReference type="RefSeq" id="WP_145993877.1">
    <property type="nucleotide sequence ID" value="NZ_BAOJ01000034.1"/>
</dbReference>
<feature type="signal peptide" evidence="1">
    <location>
        <begin position="1"/>
        <end position="22"/>
    </location>
</feature>
<dbReference type="EMBL" id="BJXJ01000021">
    <property type="protein sequence ID" value="GEM76180.1"/>
    <property type="molecule type" value="Genomic_DNA"/>
</dbReference>
<dbReference type="InterPro" id="IPR008966">
    <property type="entry name" value="Adhesion_dom_sf"/>
</dbReference>
<evidence type="ECO:0000313" key="3">
    <source>
        <dbReference type="Proteomes" id="UP000321922"/>
    </source>
</evidence>
<name>A0A511QFU6_9VIBR</name>
<evidence type="ECO:0008006" key="4">
    <source>
        <dbReference type="Google" id="ProtNLM"/>
    </source>
</evidence>
<organism evidence="2 3">
    <name type="scientific">Vibrio sagamiensis NBRC 104589</name>
    <dbReference type="NCBI Taxonomy" id="1219064"/>
    <lineage>
        <taxon>Bacteria</taxon>
        <taxon>Pseudomonadati</taxon>
        <taxon>Pseudomonadota</taxon>
        <taxon>Gammaproteobacteria</taxon>
        <taxon>Vibrionales</taxon>
        <taxon>Vibrionaceae</taxon>
        <taxon>Vibrio</taxon>
    </lineage>
</organism>
<sequence>MIKTLVAVTLITSTFLSSVVLANPSSGRIHFTGNIVHMPCNINTSSTSQVISLRTANGQMQRISIPLANCQEVTSNKERFSVTLKSFSETIKLYDSNRKAIKLGQSNDESSFNELHKQSLQLFAQTSLTDMKSDNLSSSTLLLSYF</sequence>